<organism evidence="2 3">
    <name type="scientific">Serendipita vermifera MAFF 305830</name>
    <dbReference type="NCBI Taxonomy" id="933852"/>
    <lineage>
        <taxon>Eukaryota</taxon>
        <taxon>Fungi</taxon>
        <taxon>Dikarya</taxon>
        <taxon>Basidiomycota</taxon>
        <taxon>Agaricomycotina</taxon>
        <taxon>Agaricomycetes</taxon>
        <taxon>Sebacinales</taxon>
        <taxon>Serendipitaceae</taxon>
        <taxon>Serendipita</taxon>
    </lineage>
</organism>
<dbReference type="AlphaFoldDB" id="A0A0C3B1K2"/>
<keyword evidence="3" id="KW-1185">Reference proteome</keyword>
<evidence type="ECO:0000313" key="2">
    <source>
        <dbReference type="EMBL" id="KIM26069.1"/>
    </source>
</evidence>
<name>A0A0C3B1K2_SERVB</name>
<feature type="compositionally biased region" description="Polar residues" evidence="1">
    <location>
        <begin position="41"/>
        <end position="58"/>
    </location>
</feature>
<reference evidence="2 3" key="1">
    <citation type="submission" date="2014-04" db="EMBL/GenBank/DDBJ databases">
        <authorList>
            <consortium name="DOE Joint Genome Institute"/>
            <person name="Kuo A."/>
            <person name="Zuccaro A."/>
            <person name="Kohler A."/>
            <person name="Nagy L.G."/>
            <person name="Floudas D."/>
            <person name="Copeland A."/>
            <person name="Barry K.W."/>
            <person name="Cichocki N."/>
            <person name="Veneault-Fourrey C."/>
            <person name="LaButti K."/>
            <person name="Lindquist E.A."/>
            <person name="Lipzen A."/>
            <person name="Lundell T."/>
            <person name="Morin E."/>
            <person name="Murat C."/>
            <person name="Sun H."/>
            <person name="Tunlid A."/>
            <person name="Henrissat B."/>
            <person name="Grigoriev I.V."/>
            <person name="Hibbett D.S."/>
            <person name="Martin F."/>
            <person name="Nordberg H.P."/>
            <person name="Cantor M.N."/>
            <person name="Hua S.X."/>
        </authorList>
    </citation>
    <scope>NUCLEOTIDE SEQUENCE [LARGE SCALE GENOMIC DNA]</scope>
    <source>
        <strain evidence="2 3">MAFF 305830</strain>
    </source>
</reference>
<feature type="compositionally biased region" description="Acidic residues" evidence="1">
    <location>
        <begin position="1"/>
        <end position="13"/>
    </location>
</feature>
<reference evidence="3" key="2">
    <citation type="submission" date="2015-01" db="EMBL/GenBank/DDBJ databases">
        <title>Evolutionary Origins and Diversification of the Mycorrhizal Mutualists.</title>
        <authorList>
            <consortium name="DOE Joint Genome Institute"/>
            <consortium name="Mycorrhizal Genomics Consortium"/>
            <person name="Kohler A."/>
            <person name="Kuo A."/>
            <person name="Nagy L.G."/>
            <person name="Floudas D."/>
            <person name="Copeland A."/>
            <person name="Barry K.W."/>
            <person name="Cichocki N."/>
            <person name="Veneault-Fourrey C."/>
            <person name="LaButti K."/>
            <person name="Lindquist E.A."/>
            <person name="Lipzen A."/>
            <person name="Lundell T."/>
            <person name="Morin E."/>
            <person name="Murat C."/>
            <person name="Riley R."/>
            <person name="Ohm R."/>
            <person name="Sun H."/>
            <person name="Tunlid A."/>
            <person name="Henrissat B."/>
            <person name="Grigoriev I.V."/>
            <person name="Hibbett D.S."/>
            <person name="Martin F."/>
        </authorList>
    </citation>
    <scope>NUCLEOTIDE SEQUENCE [LARGE SCALE GENOMIC DNA]</scope>
    <source>
        <strain evidence="3">MAFF 305830</strain>
    </source>
</reference>
<protein>
    <submittedName>
        <fullName evidence="2">Uncharacterized protein</fullName>
    </submittedName>
</protein>
<feature type="region of interest" description="Disordered" evidence="1">
    <location>
        <begin position="1"/>
        <end position="65"/>
    </location>
</feature>
<gene>
    <name evidence="2" type="ORF">M408DRAFT_330837</name>
</gene>
<sequence length="65" mass="7226">MSKLSDDDEEEAVDGQNGKNVAWANPSKHGRTEMSSRPYRTGSSQYMEDSRPMPTNETLVPGKSH</sequence>
<evidence type="ECO:0000256" key="1">
    <source>
        <dbReference type="SAM" id="MobiDB-lite"/>
    </source>
</evidence>
<proteinExistence type="predicted"/>
<dbReference type="Proteomes" id="UP000054097">
    <property type="component" value="Unassembled WGS sequence"/>
</dbReference>
<dbReference type="EMBL" id="KN824309">
    <property type="protein sequence ID" value="KIM26069.1"/>
    <property type="molecule type" value="Genomic_DNA"/>
</dbReference>
<accession>A0A0C3B1K2</accession>
<dbReference type="HOGENOM" id="CLU_2851163_0_0_1"/>
<evidence type="ECO:0000313" key="3">
    <source>
        <dbReference type="Proteomes" id="UP000054097"/>
    </source>
</evidence>